<reference evidence="7 8" key="1">
    <citation type="submission" date="2024-11" db="EMBL/GenBank/DDBJ databases">
        <title>Chromosome-level genome assembly of the freshwater bivalve Anodonta woodiana.</title>
        <authorList>
            <person name="Chen X."/>
        </authorList>
    </citation>
    <scope>NUCLEOTIDE SEQUENCE [LARGE SCALE GENOMIC DNA]</scope>
    <source>
        <strain evidence="7">MN2024</strain>
        <tissue evidence="7">Gills</tissue>
    </source>
</reference>
<feature type="transmembrane region" description="Helical" evidence="6">
    <location>
        <begin position="179"/>
        <end position="201"/>
    </location>
</feature>
<organism evidence="7 8">
    <name type="scientific">Sinanodonta woodiana</name>
    <name type="common">Chinese pond mussel</name>
    <name type="synonym">Anodonta woodiana</name>
    <dbReference type="NCBI Taxonomy" id="1069815"/>
    <lineage>
        <taxon>Eukaryota</taxon>
        <taxon>Metazoa</taxon>
        <taxon>Spiralia</taxon>
        <taxon>Lophotrochozoa</taxon>
        <taxon>Mollusca</taxon>
        <taxon>Bivalvia</taxon>
        <taxon>Autobranchia</taxon>
        <taxon>Heteroconchia</taxon>
        <taxon>Palaeoheterodonta</taxon>
        <taxon>Unionida</taxon>
        <taxon>Unionoidea</taxon>
        <taxon>Unionidae</taxon>
        <taxon>Unioninae</taxon>
        <taxon>Sinanodonta</taxon>
    </lineage>
</organism>
<gene>
    <name evidence="7" type="ORF">ACJMK2_041591</name>
</gene>
<dbReference type="SMART" id="SM00679">
    <property type="entry name" value="CTNS"/>
    <property type="match status" value="2"/>
</dbReference>
<dbReference type="PANTHER" id="PTHR12226:SF3">
    <property type="entry name" value="SOLUTE CARRIER FAMILY 66 MEMBER 3"/>
    <property type="match status" value="1"/>
</dbReference>
<dbReference type="InterPro" id="IPR016817">
    <property type="entry name" value="MannP-dilichol_defect-1"/>
</dbReference>
<feature type="transmembrane region" description="Helical" evidence="6">
    <location>
        <begin position="69"/>
        <end position="87"/>
    </location>
</feature>
<keyword evidence="2 5" id="KW-0812">Transmembrane</keyword>
<proteinExistence type="predicted"/>
<feature type="transmembrane region" description="Helical" evidence="6">
    <location>
        <begin position="93"/>
        <end position="116"/>
    </location>
</feature>
<keyword evidence="8" id="KW-1185">Reference proteome</keyword>
<keyword evidence="3 5" id="KW-1133">Transmembrane helix</keyword>
<keyword evidence="4 5" id="KW-0472">Membrane</keyword>
<comment type="subcellular location">
    <subcellularLocation>
        <location evidence="1 5">Membrane</location>
        <topology evidence="1 5">Multi-pass membrane protein</topology>
    </subcellularLocation>
</comment>
<evidence type="ECO:0000256" key="4">
    <source>
        <dbReference type="ARBA" id="ARBA00023136"/>
    </source>
</evidence>
<evidence type="ECO:0000256" key="2">
    <source>
        <dbReference type="ARBA" id="ARBA00022692"/>
    </source>
</evidence>
<evidence type="ECO:0000256" key="3">
    <source>
        <dbReference type="ARBA" id="ARBA00022989"/>
    </source>
</evidence>
<dbReference type="GO" id="GO:0016020">
    <property type="term" value="C:membrane"/>
    <property type="evidence" value="ECO:0007669"/>
    <property type="project" value="UniProtKB-SubCell"/>
</dbReference>
<dbReference type="EMBL" id="JBJQND010000008">
    <property type="protein sequence ID" value="KAL3868834.1"/>
    <property type="molecule type" value="Genomic_DNA"/>
</dbReference>
<dbReference type="InterPro" id="IPR006603">
    <property type="entry name" value="PQ-loop_rpt"/>
</dbReference>
<evidence type="ECO:0000313" key="7">
    <source>
        <dbReference type="EMBL" id="KAL3868834.1"/>
    </source>
</evidence>
<dbReference type="Pfam" id="PF04193">
    <property type="entry name" value="PQ-loop"/>
    <property type="match status" value="1"/>
</dbReference>
<evidence type="ECO:0000313" key="8">
    <source>
        <dbReference type="Proteomes" id="UP001634394"/>
    </source>
</evidence>
<dbReference type="Gene3D" id="1.20.1280.290">
    <property type="match status" value="2"/>
</dbReference>
<sequence length="210" mass="23920">MASATELICDLLSLSVILLCFVVKFPQIWTIFKSKDTRSLSFESVLLEQCGYSIMLSYSFAMDYPLSTYFEYTFLVLQDMVLIMLMLHTNDSFSWKLIPSFLLYFAVYTSIAYRLVPDAVLKFAMSLGTPLSIFSKSTQILTLYRRKDPGQLSLTTWVIVSYGCLARFFTTAVKTGDMLVLLNFGTGAALNLTVVSMIIYYGQQKRQKLY</sequence>
<feature type="transmembrane region" description="Helical" evidence="6">
    <location>
        <begin position="12"/>
        <end position="32"/>
    </location>
</feature>
<accession>A0ABD3W4N1</accession>
<dbReference type="PIRSF" id="PIRSF023381">
    <property type="entry name" value="MannP-dilichol_defect-1p"/>
    <property type="match status" value="1"/>
</dbReference>
<dbReference type="PANTHER" id="PTHR12226">
    <property type="entry name" value="MANNOSE-P-DOLICHOL UTILIZATION DEFECT 1 LEC35 -RELATED"/>
    <property type="match status" value="1"/>
</dbReference>
<comment type="caution">
    <text evidence="7">The sequence shown here is derived from an EMBL/GenBank/DDBJ whole genome shotgun (WGS) entry which is preliminary data.</text>
</comment>
<protein>
    <recommendedName>
        <fullName evidence="5">Solute carrier family 66 member 3</fullName>
    </recommendedName>
</protein>
<evidence type="ECO:0000256" key="1">
    <source>
        <dbReference type="ARBA" id="ARBA00004141"/>
    </source>
</evidence>
<evidence type="ECO:0000256" key="6">
    <source>
        <dbReference type="SAM" id="Phobius"/>
    </source>
</evidence>
<name>A0ABD3W4N1_SINWO</name>
<dbReference type="Proteomes" id="UP001634394">
    <property type="component" value="Unassembled WGS sequence"/>
</dbReference>
<dbReference type="AlphaFoldDB" id="A0ABD3W4N1"/>
<evidence type="ECO:0000256" key="5">
    <source>
        <dbReference type="PIRNR" id="PIRNR023381"/>
    </source>
</evidence>